<accession>A0ACC0CQ53</accession>
<dbReference type="Proteomes" id="UP001497680">
    <property type="component" value="Unassembled WGS sequence"/>
</dbReference>
<sequence length="950" mass="106345">MMSSASSIQTNLPPMESPSMSSPNDNSISSPTASTPQDSAPAASISSTSIAGAPNPPNPPNPPFAPSGPITLDPSTTPSSTLNPRSCVTCRRRKVRCDKFMPCGNCRKAHIQCVFPAPGRAPRRPRMKDPNAPPKQTSEREIELMKRLRKLESIVEDLSGQIEIETARHPSVSGGSPEAVIDSAQDKERRRQSGFIYSENLPGGYPPAAYPPNRSQTGDSTGPPRNPAGEVNKSFGRLVLNEKGKTRYVSSAFWSKINDEISRLRTETEMLSDEDSEGGSDDGSSPSTLNPYPDQVDHHGFVLGYSSSNVDLRKLHPLPSQIPFIWQVYQENVDPLVKILHVPSMNKTIRELRSNMNDISPGMEALMFAIYYASITSMEEEEVKVNFGADKGHLINKYRFATEQALAKANFLVTSELVVVQAFTLFLVLVRRYDDTRFAWTLTGLAIRISQSLGIHREGTKFDDLSPFDVEMRRRLWWAICILDLRSAEDQGTELTIAERTYDTQFPLNVNDADISPDMTDFPEEQEGPTDMTFCLIRYEICALARKIHFATNGMAPCQSRSTEGERDEMLMECYERIEKKYLKSCGDKDTDVLHWVAAMIARLIMAKMSLIIYQPMLLHSTGQELASGIRHRLFMASLEVVEYTKILNSELRCRQWRWLFQTYAQWHAVAYLLLEVCRLPWTASLERAWIVLNATFQTPDAAERARPGVWVPLRKLMGQARRHREEEITRLRANPEAAEQLDADEQKKSQPDSFKHLSSSVRSVLAQDQWRKLVGVKGPEKPKYQLSDVVNGPPREKEMAQQRPNMNVPQNELQYVDHLMSQPYLDSSDLFSVAFPGDHSYLTEGGAQPPGGSRQDQDHAVAAETFGSTSSNTYQPPTAPPPPHNYLEDNPPPWMWSDAWGTGPPTNTTLSAPATEDQDVNMDVDDGFNWQNWVDNGLAMGRVGFMGGV</sequence>
<proteinExistence type="predicted"/>
<keyword evidence="2" id="KW-1185">Reference proteome</keyword>
<dbReference type="EMBL" id="MU394370">
    <property type="protein sequence ID" value="KAI6082495.1"/>
    <property type="molecule type" value="Genomic_DNA"/>
</dbReference>
<name>A0ACC0CQ53_9PEZI</name>
<gene>
    <name evidence="1" type="ORF">F4821DRAFT_214545</name>
</gene>
<evidence type="ECO:0000313" key="1">
    <source>
        <dbReference type="EMBL" id="KAI6082495.1"/>
    </source>
</evidence>
<comment type="caution">
    <text evidence="1">The sequence shown here is derived from an EMBL/GenBank/DDBJ whole genome shotgun (WGS) entry which is preliminary data.</text>
</comment>
<evidence type="ECO:0000313" key="2">
    <source>
        <dbReference type="Proteomes" id="UP001497680"/>
    </source>
</evidence>
<reference evidence="1 2" key="1">
    <citation type="journal article" date="2022" name="New Phytol.">
        <title>Ecological generalism drives hyperdiversity of secondary metabolite gene clusters in xylarialean endophytes.</title>
        <authorList>
            <person name="Franco M.E.E."/>
            <person name="Wisecaver J.H."/>
            <person name="Arnold A.E."/>
            <person name="Ju Y.M."/>
            <person name="Slot J.C."/>
            <person name="Ahrendt S."/>
            <person name="Moore L.P."/>
            <person name="Eastman K.E."/>
            <person name="Scott K."/>
            <person name="Konkel Z."/>
            <person name="Mondo S.J."/>
            <person name="Kuo A."/>
            <person name="Hayes R.D."/>
            <person name="Haridas S."/>
            <person name="Andreopoulos B."/>
            <person name="Riley R."/>
            <person name="LaButti K."/>
            <person name="Pangilinan J."/>
            <person name="Lipzen A."/>
            <person name="Amirebrahimi M."/>
            <person name="Yan J."/>
            <person name="Adam C."/>
            <person name="Keymanesh K."/>
            <person name="Ng V."/>
            <person name="Louie K."/>
            <person name="Northen T."/>
            <person name="Drula E."/>
            <person name="Henrissat B."/>
            <person name="Hsieh H.M."/>
            <person name="Youens-Clark K."/>
            <person name="Lutzoni F."/>
            <person name="Miadlikowska J."/>
            <person name="Eastwood D.C."/>
            <person name="Hamelin R.C."/>
            <person name="Grigoriev I.V."/>
            <person name="U'Ren J.M."/>
        </authorList>
    </citation>
    <scope>NUCLEOTIDE SEQUENCE [LARGE SCALE GENOMIC DNA]</scope>
    <source>
        <strain evidence="1 2">ER1909</strain>
    </source>
</reference>
<organism evidence="1 2">
    <name type="scientific">Hypoxylon rubiginosum</name>
    <dbReference type="NCBI Taxonomy" id="110542"/>
    <lineage>
        <taxon>Eukaryota</taxon>
        <taxon>Fungi</taxon>
        <taxon>Dikarya</taxon>
        <taxon>Ascomycota</taxon>
        <taxon>Pezizomycotina</taxon>
        <taxon>Sordariomycetes</taxon>
        <taxon>Xylariomycetidae</taxon>
        <taxon>Xylariales</taxon>
        <taxon>Hypoxylaceae</taxon>
        <taxon>Hypoxylon</taxon>
    </lineage>
</organism>
<protein>
    <submittedName>
        <fullName evidence="1">Fungal-specific transcription factor domain-containing protein</fullName>
    </submittedName>
</protein>